<name>A0A165KMU9_9APHY</name>
<dbReference type="OrthoDB" id="268799at2759"/>
<dbReference type="InterPro" id="IPR001163">
    <property type="entry name" value="Sm_dom_euk/arc"/>
</dbReference>
<dbReference type="GO" id="GO:0003723">
    <property type="term" value="F:RNA binding"/>
    <property type="evidence" value="ECO:0007669"/>
    <property type="project" value="UniProtKB-KW"/>
</dbReference>
<evidence type="ECO:0000256" key="5">
    <source>
        <dbReference type="ARBA" id="ARBA00022664"/>
    </source>
</evidence>
<feature type="domain" description="Sm" evidence="13">
    <location>
        <begin position="1"/>
        <end position="59"/>
    </location>
</feature>
<reference evidence="14 15" key="1">
    <citation type="journal article" date="2016" name="Mol. Biol. Evol.">
        <title>Comparative Genomics of Early-Diverging Mushroom-Forming Fungi Provides Insights into the Origins of Lignocellulose Decay Capabilities.</title>
        <authorList>
            <person name="Nagy L.G."/>
            <person name="Riley R."/>
            <person name="Tritt A."/>
            <person name="Adam C."/>
            <person name="Daum C."/>
            <person name="Floudas D."/>
            <person name="Sun H."/>
            <person name="Yadav J.S."/>
            <person name="Pangilinan J."/>
            <person name="Larsson K.H."/>
            <person name="Matsuura K."/>
            <person name="Barry K."/>
            <person name="Labutti K."/>
            <person name="Kuo R."/>
            <person name="Ohm R.A."/>
            <person name="Bhattacharya S.S."/>
            <person name="Shirouzu T."/>
            <person name="Yoshinaga Y."/>
            <person name="Martin F.M."/>
            <person name="Grigoriev I.V."/>
            <person name="Hibbett D.S."/>
        </authorList>
    </citation>
    <scope>NUCLEOTIDE SEQUENCE [LARGE SCALE GENOMIC DNA]</scope>
    <source>
        <strain evidence="14 15">L-15889</strain>
    </source>
</reference>
<dbReference type="GO" id="GO:0030490">
    <property type="term" value="P:maturation of SSU-rRNA"/>
    <property type="evidence" value="ECO:0007669"/>
    <property type="project" value="TreeGrafter"/>
</dbReference>
<dbReference type="GO" id="GO:0005681">
    <property type="term" value="C:spliceosomal complex"/>
    <property type="evidence" value="ECO:0007669"/>
    <property type="project" value="UniProtKB-KW"/>
</dbReference>
<keyword evidence="10" id="KW-0687">Ribonucleoprotein</keyword>
<evidence type="ECO:0000256" key="6">
    <source>
        <dbReference type="ARBA" id="ARBA00022694"/>
    </source>
</evidence>
<evidence type="ECO:0000256" key="4">
    <source>
        <dbReference type="ARBA" id="ARBA00022552"/>
    </source>
</evidence>
<protein>
    <recommendedName>
        <fullName evidence="13">Sm domain-containing protein</fullName>
    </recommendedName>
</protein>
<gene>
    <name evidence="14" type="ORF">DAEQUDRAFT_680565</name>
</gene>
<feature type="non-terminal residue" evidence="14">
    <location>
        <position position="1"/>
    </location>
</feature>
<keyword evidence="8" id="KW-0694">RNA-binding</keyword>
<keyword evidence="5" id="KW-0507">mRNA processing</keyword>
<evidence type="ECO:0000259" key="13">
    <source>
        <dbReference type="Pfam" id="PF01423"/>
    </source>
</evidence>
<accession>A0A165KMU9</accession>
<keyword evidence="7" id="KW-0747">Spliceosome</keyword>
<feature type="region of interest" description="Disordered" evidence="12">
    <location>
        <begin position="89"/>
        <end position="127"/>
    </location>
</feature>
<dbReference type="GO" id="GO:0005688">
    <property type="term" value="C:U6 snRNP"/>
    <property type="evidence" value="ECO:0007669"/>
    <property type="project" value="TreeGrafter"/>
</dbReference>
<keyword evidence="6" id="KW-0819">tRNA processing</keyword>
<evidence type="ECO:0000256" key="9">
    <source>
        <dbReference type="ARBA" id="ARBA00023187"/>
    </source>
</evidence>
<evidence type="ECO:0000256" key="8">
    <source>
        <dbReference type="ARBA" id="ARBA00022884"/>
    </source>
</evidence>
<dbReference type="STRING" id="1314783.A0A165KMU9"/>
<sequence length="127" mass="14288">LTSFVGKRVVVRLTSGIDYRGTRALCLDEYMIIALEQTEELVGGTLTNRYGDTYIRGHSGSCSLMLMSAQPPTVLYIGYSPPNHLECVPSPAIHDSTPPDIIHHSPRPRRRPTKLRRRPVRTTHRPL</sequence>
<dbReference type="Pfam" id="PF01423">
    <property type="entry name" value="LSM"/>
    <property type="match status" value="1"/>
</dbReference>
<evidence type="ECO:0000256" key="2">
    <source>
        <dbReference type="ARBA" id="ARBA00007927"/>
    </source>
</evidence>
<keyword evidence="4" id="KW-0698">rRNA processing</keyword>
<organism evidence="14 15">
    <name type="scientific">Daedalea quercina L-15889</name>
    <dbReference type="NCBI Taxonomy" id="1314783"/>
    <lineage>
        <taxon>Eukaryota</taxon>
        <taxon>Fungi</taxon>
        <taxon>Dikarya</taxon>
        <taxon>Basidiomycota</taxon>
        <taxon>Agaricomycotina</taxon>
        <taxon>Agaricomycetes</taxon>
        <taxon>Polyporales</taxon>
        <taxon>Fomitopsis</taxon>
    </lineage>
</organism>
<comment type="subunit">
    <text evidence="11">Component of the heptameric LSM1-LSM7 complex, which consists of LSM1, LSM2, LSM3, LSM4, LSM5, LSM6 and LSM7. Component of the heptameric LSM2-LSM8 complex, which consists of LSM2, LSM3, LSM4, LSM5, LSM6, LSM7 and LSM8. The LSm subunits form a seven-membered ring structure with a doughnut shape.</text>
</comment>
<evidence type="ECO:0000256" key="11">
    <source>
        <dbReference type="ARBA" id="ARBA00025892"/>
    </source>
</evidence>
<dbReference type="EMBL" id="KV429195">
    <property type="protein sequence ID" value="KZT63340.1"/>
    <property type="molecule type" value="Genomic_DNA"/>
</dbReference>
<keyword evidence="9" id="KW-0508">mRNA splicing</keyword>
<comment type="subcellular location">
    <subcellularLocation>
        <location evidence="1">Cytoplasm</location>
    </subcellularLocation>
</comment>
<dbReference type="InterPro" id="IPR010920">
    <property type="entry name" value="LSM_dom_sf"/>
</dbReference>
<keyword evidence="15" id="KW-1185">Reference proteome</keyword>
<dbReference type="Gene3D" id="2.30.30.100">
    <property type="match status" value="1"/>
</dbReference>
<evidence type="ECO:0000313" key="15">
    <source>
        <dbReference type="Proteomes" id="UP000076727"/>
    </source>
</evidence>
<dbReference type="GO" id="GO:0000398">
    <property type="term" value="P:mRNA splicing, via spliceosome"/>
    <property type="evidence" value="ECO:0007669"/>
    <property type="project" value="InterPro"/>
</dbReference>
<dbReference type="GO" id="GO:0046540">
    <property type="term" value="C:U4/U6 x U5 tri-snRNP complex"/>
    <property type="evidence" value="ECO:0007669"/>
    <property type="project" value="TreeGrafter"/>
</dbReference>
<dbReference type="GO" id="GO:0000932">
    <property type="term" value="C:P-body"/>
    <property type="evidence" value="ECO:0007669"/>
    <property type="project" value="TreeGrafter"/>
</dbReference>
<evidence type="ECO:0000256" key="10">
    <source>
        <dbReference type="ARBA" id="ARBA00023274"/>
    </source>
</evidence>
<dbReference type="SUPFAM" id="SSF50182">
    <property type="entry name" value="Sm-like ribonucleoproteins"/>
    <property type="match status" value="1"/>
</dbReference>
<evidence type="ECO:0000256" key="12">
    <source>
        <dbReference type="SAM" id="MobiDB-lite"/>
    </source>
</evidence>
<evidence type="ECO:0000256" key="3">
    <source>
        <dbReference type="ARBA" id="ARBA00022490"/>
    </source>
</evidence>
<dbReference type="PANTHER" id="PTHR11021:SF1">
    <property type="entry name" value="U6 SNRNA-ASSOCIATED SM-LIKE PROTEIN LSM6"/>
    <property type="match status" value="1"/>
</dbReference>
<evidence type="ECO:0000256" key="1">
    <source>
        <dbReference type="ARBA" id="ARBA00004496"/>
    </source>
</evidence>
<dbReference type="Proteomes" id="UP000076727">
    <property type="component" value="Unassembled WGS sequence"/>
</dbReference>
<dbReference type="GO" id="GO:0008033">
    <property type="term" value="P:tRNA processing"/>
    <property type="evidence" value="ECO:0007669"/>
    <property type="project" value="UniProtKB-KW"/>
</dbReference>
<keyword evidence="3" id="KW-0963">Cytoplasm</keyword>
<evidence type="ECO:0000256" key="7">
    <source>
        <dbReference type="ARBA" id="ARBA00022728"/>
    </source>
</evidence>
<comment type="similarity">
    <text evidence="2">Belongs to the snRNP Sm proteins family. SmF/LSm6 subfamily.</text>
</comment>
<dbReference type="GO" id="GO:0005732">
    <property type="term" value="C:sno(s)RNA-containing ribonucleoprotein complex"/>
    <property type="evidence" value="ECO:0007669"/>
    <property type="project" value="TreeGrafter"/>
</dbReference>
<evidence type="ECO:0000313" key="14">
    <source>
        <dbReference type="EMBL" id="KZT63340.1"/>
    </source>
</evidence>
<dbReference type="GO" id="GO:0005730">
    <property type="term" value="C:nucleolus"/>
    <property type="evidence" value="ECO:0007669"/>
    <property type="project" value="TreeGrafter"/>
</dbReference>
<dbReference type="InterPro" id="IPR016487">
    <property type="entry name" value="Lsm6/sSmF"/>
</dbReference>
<dbReference type="PANTHER" id="PTHR11021">
    <property type="entry name" value="SMALL NUCLEAR RIBONUCLEOPROTEIN F SNRNP-F"/>
    <property type="match status" value="1"/>
</dbReference>
<dbReference type="AlphaFoldDB" id="A0A165KMU9"/>
<feature type="compositionally biased region" description="Basic residues" evidence="12">
    <location>
        <begin position="104"/>
        <end position="127"/>
    </location>
</feature>
<proteinExistence type="inferred from homology"/>